<dbReference type="GO" id="GO:0003924">
    <property type="term" value="F:GTPase activity"/>
    <property type="evidence" value="ECO:0007669"/>
    <property type="project" value="InterPro"/>
</dbReference>
<dbReference type="Pfam" id="PF00071">
    <property type="entry name" value="Ras"/>
    <property type="match status" value="1"/>
</dbReference>
<sequence length="149" mass="16852">KTSLLVTYQGGRFPYSEIPELIDVYNTELWRGDTRIHLSLWDTDSSSAHDVMRSLAYPDADVIIICYSTIDNKSGYSVEKKWWPEVYYKSTAPIILVGTNIDRRINLAYDEPRFTTEQGSQLAARIGAKHFVECSALSQQGIEDVLNAA</sequence>
<dbReference type="InterPro" id="IPR027417">
    <property type="entry name" value="P-loop_NTPase"/>
</dbReference>
<dbReference type="PANTHER" id="PTHR24072">
    <property type="entry name" value="RHO FAMILY GTPASE"/>
    <property type="match status" value="1"/>
</dbReference>
<evidence type="ECO:0000313" key="4">
    <source>
        <dbReference type="Proteomes" id="UP001174936"/>
    </source>
</evidence>
<accession>A0AA40CKR7</accession>
<evidence type="ECO:0000256" key="2">
    <source>
        <dbReference type="ARBA" id="ARBA00023134"/>
    </source>
</evidence>
<protein>
    <submittedName>
        <fullName evidence="3">P-loop containing nucleoside triphosphate hydrolase protein</fullName>
    </submittedName>
</protein>
<dbReference type="SMART" id="SM00175">
    <property type="entry name" value="RAB"/>
    <property type="match status" value="1"/>
</dbReference>
<feature type="non-terminal residue" evidence="3">
    <location>
        <position position="1"/>
    </location>
</feature>
<name>A0AA40CKR7_9PEZI</name>
<dbReference type="PROSITE" id="PS51420">
    <property type="entry name" value="RHO"/>
    <property type="match status" value="1"/>
</dbReference>
<evidence type="ECO:0000313" key="3">
    <source>
        <dbReference type="EMBL" id="KAK0642095.1"/>
    </source>
</evidence>
<dbReference type="CDD" id="cd00157">
    <property type="entry name" value="Rho"/>
    <property type="match status" value="1"/>
</dbReference>
<dbReference type="SMART" id="SM00174">
    <property type="entry name" value="RHO"/>
    <property type="match status" value="1"/>
</dbReference>
<keyword evidence="1" id="KW-0547">Nucleotide-binding</keyword>
<dbReference type="InterPro" id="IPR003578">
    <property type="entry name" value="Small_GTPase_Rho"/>
</dbReference>
<dbReference type="PRINTS" id="PR00449">
    <property type="entry name" value="RASTRNSFRMNG"/>
</dbReference>
<proteinExistence type="predicted"/>
<dbReference type="GO" id="GO:0005525">
    <property type="term" value="F:GTP binding"/>
    <property type="evidence" value="ECO:0007669"/>
    <property type="project" value="UniProtKB-KW"/>
</dbReference>
<dbReference type="EMBL" id="JAULSV010000006">
    <property type="protein sequence ID" value="KAK0642095.1"/>
    <property type="molecule type" value="Genomic_DNA"/>
</dbReference>
<keyword evidence="3" id="KW-0378">Hydrolase</keyword>
<organism evidence="3 4">
    <name type="scientific">Cercophora newfieldiana</name>
    <dbReference type="NCBI Taxonomy" id="92897"/>
    <lineage>
        <taxon>Eukaryota</taxon>
        <taxon>Fungi</taxon>
        <taxon>Dikarya</taxon>
        <taxon>Ascomycota</taxon>
        <taxon>Pezizomycotina</taxon>
        <taxon>Sordariomycetes</taxon>
        <taxon>Sordariomycetidae</taxon>
        <taxon>Sordariales</taxon>
        <taxon>Lasiosphaeriaceae</taxon>
        <taxon>Cercophora</taxon>
    </lineage>
</organism>
<evidence type="ECO:0000256" key="1">
    <source>
        <dbReference type="ARBA" id="ARBA00022741"/>
    </source>
</evidence>
<keyword evidence="2" id="KW-0342">GTP-binding</keyword>
<dbReference type="Proteomes" id="UP001174936">
    <property type="component" value="Unassembled WGS sequence"/>
</dbReference>
<dbReference type="InterPro" id="IPR001806">
    <property type="entry name" value="Small_GTPase"/>
</dbReference>
<dbReference type="SUPFAM" id="SSF52540">
    <property type="entry name" value="P-loop containing nucleoside triphosphate hydrolases"/>
    <property type="match status" value="1"/>
</dbReference>
<feature type="non-terminal residue" evidence="3">
    <location>
        <position position="149"/>
    </location>
</feature>
<dbReference type="GO" id="GO:0007264">
    <property type="term" value="P:small GTPase-mediated signal transduction"/>
    <property type="evidence" value="ECO:0007669"/>
    <property type="project" value="InterPro"/>
</dbReference>
<dbReference type="AlphaFoldDB" id="A0AA40CKR7"/>
<dbReference type="PROSITE" id="PS51419">
    <property type="entry name" value="RAB"/>
    <property type="match status" value="1"/>
</dbReference>
<reference evidence="3" key="1">
    <citation type="submission" date="2023-06" db="EMBL/GenBank/DDBJ databases">
        <title>Genome-scale phylogeny and comparative genomics of the fungal order Sordariales.</title>
        <authorList>
            <consortium name="Lawrence Berkeley National Laboratory"/>
            <person name="Hensen N."/>
            <person name="Bonometti L."/>
            <person name="Westerberg I."/>
            <person name="Brannstrom I.O."/>
            <person name="Guillou S."/>
            <person name="Cros-Aarteil S."/>
            <person name="Calhoun S."/>
            <person name="Haridas S."/>
            <person name="Kuo A."/>
            <person name="Mondo S."/>
            <person name="Pangilinan J."/>
            <person name="Riley R."/>
            <person name="Labutti K."/>
            <person name="Andreopoulos B."/>
            <person name="Lipzen A."/>
            <person name="Chen C."/>
            <person name="Yanf M."/>
            <person name="Daum C."/>
            <person name="Ng V."/>
            <person name="Clum A."/>
            <person name="Steindorff A."/>
            <person name="Ohm R."/>
            <person name="Martin F."/>
            <person name="Silar P."/>
            <person name="Natvig D."/>
            <person name="Lalanne C."/>
            <person name="Gautier V."/>
            <person name="Ament-Velasquez S.L."/>
            <person name="Kruys A."/>
            <person name="Hutchinson M.I."/>
            <person name="Powell A.J."/>
            <person name="Barry K."/>
            <person name="Miller A.N."/>
            <person name="Grigoriev I.V."/>
            <person name="Debuchy R."/>
            <person name="Gladieux P."/>
            <person name="Thoren M.H."/>
            <person name="Johannesson H."/>
        </authorList>
    </citation>
    <scope>NUCLEOTIDE SEQUENCE</scope>
    <source>
        <strain evidence="3">SMH2532-1</strain>
    </source>
</reference>
<dbReference type="Gene3D" id="3.40.50.300">
    <property type="entry name" value="P-loop containing nucleotide triphosphate hydrolases"/>
    <property type="match status" value="1"/>
</dbReference>
<keyword evidence="4" id="KW-1185">Reference proteome</keyword>
<gene>
    <name evidence="3" type="ORF">B0T16DRAFT_311107</name>
</gene>
<comment type="caution">
    <text evidence="3">The sequence shown here is derived from an EMBL/GenBank/DDBJ whole genome shotgun (WGS) entry which is preliminary data.</text>
</comment>